<gene>
    <name evidence="10" type="ORF">LP43_0125</name>
</gene>
<evidence type="ECO:0000313" key="11">
    <source>
        <dbReference type="Proteomes" id="UP000029999"/>
    </source>
</evidence>
<dbReference type="GO" id="GO:0016020">
    <property type="term" value="C:membrane"/>
    <property type="evidence" value="ECO:0007669"/>
    <property type="project" value="UniProtKB-SubCell"/>
</dbReference>
<feature type="transmembrane region" description="Helical" evidence="8">
    <location>
        <begin position="162"/>
        <end position="184"/>
    </location>
</feature>
<comment type="pathway">
    <text evidence="2">Carotenoid biosynthesis.</text>
</comment>
<keyword evidence="3 8" id="KW-0812">Transmembrane</keyword>
<sequence length="230" mass="26391">MNVQYVWLVWSLAFLIPWLIVYIATPAYRSVMLKASLITMLFGFTEPLFVPEYWSPPSLFNLALETGFDVESLIFCFGIGGIGAIAYNVVTRQKLQAISFQVRLTKRHKHHTLAVITPFLLFPILMLWDWNPIYPAIMSMIAGGIANSLCRPDLAIKSFWGSVLFLVYYSLYVLGLESIAPGYIERVWNLDALSGLFILRIPIEELLFAASFGYYWTGLYEHLTWKQTQR</sequence>
<dbReference type="Pfam" id="PF18916">
    <property type="entry name" value="Lycopene_cyc"/>
    <property type="match status" value="1"/>
</dbReference>
<evidence type="ECO:0000313" key="10">
    <source>
        <dbReference type="EMBL" id="KGM07709.1"/>
    </source>
</evidence>
<evidence type="ECO:0000259" key="9">
    <source>
        <dbReference type="Pfam" id="PF18916"/>
    </source>
</evidence>
<dbReference type="GO" id="GO:0016872">
    <property type="term" value="F:intramolecular lyase activity"/>
    <property type="evidence" value="ECO:0007669"/>
    <property type="project" value="InterPro"/>
</dbReference>
<protein>
    <recommendedName>
        <fullName evidence="9">Lycopene cyclase domain-containing protein</fullName>
    </recommendedName>
</protein>
<dbReference type="RefSeq" id="WP_008290498.1">
    <property type="nucleotide sequence ID" value="NZ_JRQD01000001.1"/>
</dbReference>
<keyword evidence="4" id="KW-0125">Carotenoid biosynthesis</keyword>
<dbReference type="GO" id="GO:0016117">
    <property type="term" value="P:carotenoid biosynthetic process"/>
    <property type="evidence" value="ECO:0007669"/>
    <property type="project" value="UniProtKB-KW"/>
</dbReference>
<organism evidence="10 11">
    <name type="scientific">Methylophaga thiooxydans</name>
    <dbReference type="NCBI Taxonomy" id="392484"/>
    <lineage>
        <taxon>Bacteria</taxon>
        <taxon>Pseudomonadati</taxon>
        <taxon>Pseudomonadota</taxon>
        <taxon>Gammaproteobacteria</taxon>
        <taxon>Thiotrichales</taxon>
        <taxon>Piscirickettsiaceae</taxon>
        <taxon>Methylophaga</taxon>
    </lineage>
</organism>
<feature type="transmembrane region" description="Helical" evidence="8">
    <location>
        <begin position="111"/>
        <end position="127"/>
    </location>
</feature>
<feature type="transmembrane region" description="Helical" evidence="8">
    <location>
        <begin position="6"/>
        <end position="24"/>
    </location>
</feature>
<comment type="caution">
    <text evidence="10">The sequence shown here is derived from an EMBL/GenBank/DDBJ whole genome shotgun (WGS) entry which is preliminary data.</text>
</comment>
<evidence type="ECO:0000256" key="4">
    <source>
        <dbReference type="ARBA" id="ARBA00022746"/>
    </source>
</evidence>
<name>A0A0A0BKU7_9GAMM</name>
<evidence type="ECO:0000256" key="6">
    <source>
        <dbReference type="ARBA" id="ARBA00023136"/>
    </source>
</evidence>
<reference evidence="10 11" key="1">
    <citation type="submission" date="2014-09" db="EMBL/GenBank/DDBJ databases">
        <authorList>
            <person name="Grob C."/>
            <person name="Taubert M."/>
            <person name="Howat A.M."/>
            <person name="Burns O.J."/>
            <person name="Dixon J.L."/>
            <person name="Chen Y."/>
            <person name="Murrell J.C."/>
        </authorList>
    </citation>
    <scope>NUCLEOTIDE SEQUENCE [LARGE SCALE GENOMIC DNA]</scope>
    <source>
        <strain evidence="10">L4</strain>
    </source>
</reference>
<evidence type="ECO:0000256" key="8">
    <source>
        <dbReference type="SAM" id="Phobius"/>
    </source>
</evidence>
<evidence type="ECO:0000256" key="3">
    <source>
        <dbReference type="ARBA" id="ARBA00022692"/>
    </source>
</evidence>
<feature type="transmembrane region" description="Helical" evidence="8">
    <location>
        <begin position="196"/>
        <end position="216"/>
    </location>
</feature>
<dbReference type="EMBL" id="JRQD01000001">
    <property type="protein sequence ID" value="KGM07709.1"/>
    <property type="molecule type" value="Genomic_DNA"/>
</dbReference>
<dbReference type="AlphaFoldDB" id="A0A0A0BKU7"/>
<evidence type="ECO:0000256" key="2">
    <source>
        <dbReference type="ARBA" id="ARBA00004829"/>
    </source>
</evidence>
<feature type="transmembrane region" description="Helical" evidence="8">
    <location>
        <begin position="70"/>
        <end position="90"/>
    </location>
</feature>
<proteinExistence type="predicted"/>
<accession>A0A0A0BKU7</accession>
<dbReference type="STRING" id="392484.LP43_0125"/>
<evidence type="ECO:0000256" key="7">
    <source>
        <dbReference type="ARBA" id="ARBA00023235"/>
    </source>
</evidence>
<keyword evidence="5 8" id="KW-1133">Transmembrane helix</keyword>
<feature type="transmembrane region" description="Helical" evidence="8">
    <location>
        <begin position="133"/>
        <end position="150"/>
    </location>
</feature>
<evidence type="ECO:0000256" key="5">
    <source>
        <dbReference type="ARBA" id="ARBA00022989"/>
    </source>
</evidence>
<keyword evidence="7" id="KW-0413">Isomerase</keyword>
<comment type="subcellular location">
    <subcellularLocation>
        <location evidence="1">Membrane</location>
        <topology evidence="1">Multi-pass membrane protein</topology>
    </subcellularLocation>
</comment>
<feature type="domain" description="Lycopene cyclase" evidence="9">
    <location>
        <begin position="131"/>
        <end position="223"/>
    </location>
</feature>
<keyword evidence="6 8" id="KW-0472">Membrane</keyword>
<dbReference type="Proteomes" id="UP000029999">
    <property type="component" value="Unassembled WGS sequence"/>
</dbReference>
<dbReference type="InterPro" id="IPR017825">
    <property type="entry name" value="Lycopene_cyclase_dom"/>
</dbReference>
<dbReference type="GO" id="GO:0045436">
    <property type="term" value="F:lycopene beta cyclase activity"/>
    <property type="evidence" value="ECO:0007669"/>
    <property type="project" value="UniProtKB-ARBA"/>
</dbReference>
<evidence type="ECO:0000256" key="1">
    <source>
        <dbReference type="ARBA" id="ARBA00004141"/>
    </source>
</evidence>